<dbReference type="PROSITE" id="PS51257">
    <property type="entry name" value="PROKAR_LIPOPROTEIN"/>
    <property type="match status" value="1"/>
</dbReference>
<evidence type="ECO:0000313" key="2">
    <source>
        <dbReference type="EMBL" id="KZE83631.1"/>
    </source>
</evidence>
<protein>
    <recommendedName>
        <fullName evidence="4">DUF4595 domain-containing protein</fullName>
    </recommendedName>
</protein>
<dbReference type="EMBL" id="LQNU01000037">
    <property type="protein sequence ID" value="KZE83631.1"/>
    <property type="molecule type" value="Genomic_DNA"/>
</dbReference>
<name>A0A164AE32_9FLAO</name>
<dbReference type="OrthoDB" id="1438090at2"/>
<keyword evidence="3" id="KW-1185">Reference proteome</keyword>
<evidence type="ECO:0000256" key="1">
    <source>
        <dbReference type="SAM" id="SignalP"/>
    </source>
</evidence>
<feature type="chain" id="PRO_5007848633" description="DUF4595 domain-containing protein" evidence="1">
    <location>
        <begin position="22"/>
        <end position="296"/>
    </location>
</feature>
<comment type="caution">
    <text evidence="2">The sequence shown here is derived from an EMBL/GenBank/DDBJ whole genome shotgun (WGS) entry which is preliminary data.</text>
</comment>
<feature type="signal peptide" evidence="1">
    <location>
        <begin position="1"/>
        <end position="21"/>
    </location>
</feature>
<keyword evidence="1" id="KW-0732">Signal</keyword>
<evidence type="ECO:0000313" key="3">
    <source>
        <dbReference type="Proteomes" id="UP000076630"/>
    </source>
</evidence>
<dbReference type="RefSeq" id="WP_038987771.1">
    <property type="nucleotide sequence ID" value="NZ_JACAJV010000033.1"/>
</dbReference>
<dbReference type="Proteomes" id="UP000076630">
    <property type="component" value="Unassembled WGS sequence"/>
</dbReference>
<organism evidence="2 3">
    <name type="scientific">Myroides marinus</name>
    <dbReference type="NCBI Taxonomy" id="703342"/>
    <lineage>
        <taxon>Bacteria</taxon>
        <taxon>Pseudomonadati</taxon>
        <taxon>Bacteroidota</taxon>
        <taxon>Flavobacteriia</taxon>
        <taxon>Flavobacteriales</taxon>
        <taxon>Flavobacteriaceae</taxon>
        <taxon>Myroides</taxon>
    </lineage>
</organism>
<evidence type="ECO:0008006" key="4">
    <source>
        <dbReference type="Google" id="ProtNLM"/>
    </source>
</evidence>
<proteinExistence type="predicted"/>
<accession>A0A164AE32</accession>
<dbReference type="AlphaFoldDB" id="A0A164AE32"/>
<gene>
    <name evidence="2" type="ORF">AV926_04415</name>
</gene>
<reference evidence="2 3" key="1">
    <citation type="submission" date="2016-01" db="EMBL/GenBank/DDBJ databases">
        <title>Whole genome sequencing of Myroides marinus L41.</title>
        <authorList>
            <person name="Hong K.W."/>
        </authorList>
    </citation>
    <scope>NUCLEOTIDE SEQUENCE [LARGE SCALE GENOMIC DNA]</scope>
    <source>
        <strain evidence="2 3">L41</strain>
    </source>
</reference>
<sequence length="296" mass="33585">MKKIIFSALAALAFVGVSCSSDDNSSDNGNGITPPNKVIKVIEKININSVSTSDYDEADKPEYSEGVVELKYNDANKVTSIVGDGTDVLYNFIYDDKGIVKEIEYFESVYEWGEGEKIEKRKHIVSDFLGLAPFNFGKLGKINTIDKGNPVDLTFYSYNDQDKVEGEYKTEIKYDNKPFAAFHTLNTTGAIDLSKKTQIDFGPSQAAMTGLKYANELLPMNNPTYLKHAYVGDKAYLESKITYQYDNNQYPTSFEFEIKDYYRTSYGWDPIKQEVKYKWVTDITKGKATITYKEMK</sequence>